<dbReference type="Proteomes" id="UP000034680">
    <property type="component" value="Unassembled WGS sequence"/>
</dbReference>
<feature type="transmembrane region" description="Helical" evidence="2">
    <location>
        <begin position="139"/>
        <end position="158"/>
    </location>
</feature>
<dbReference type="Pfam" id="PF24802">
    <property type="entry name" value="DUF7703"/>
    <property type="match status" value="1"/>
</dbReference>
<protein>
    <submittedName>
        <fullName evidence="4">Putative integral membrane protein</fullName>
    </submittedName>
</protein>
<reference evidence="4 5" key="1">
    <citation type="submission" date="2015-05" db="EMBL/GenBank/DDBJ databases">
        <title>Distinctive expansion of gene families associated with plant cell wall degradation and secondary metabolism in the genomes of grapevine trunk pathogens.</title>
        <authorList>
            <person name="Lawrence D.P."/>
            <person name="Travadon R."/>
            <person name="Rolshausen P.E."/>
            <person name="Baumgartner K."/>
        </authorList>
    </citation>
    <scope>NUCLEOTIDE SEQUENCE [LARGE SCALE GENOMIC DNA]</scope>
    <source>
        <strain evidence="4">DA912</strain>
    </source>
</reference>
<feature type="transmembrane region" description="Helical" evidence="2">
    <location>
        <begin position="39"/>
        <end position="62"/>
    </location>
</feature>
<evidence type="ECO:0000256" key="1">
    <source>
        <dbReference type="SAM" id="MobiDB-lite"/>
    </source>
</evidence>
<dbReference type="EMBL" id="LCUC01000236">
    <property type="protein sequence ID" value="KKY33650.1"/>
    <property type="molecule type" value="Genomic_DNA"/>
</dbReference>
<keyword evidence="2" id="KW-0812">Transmembrane</keyword>
<evidence type="ECO:0000313" key="4">
    <source>
        <dbReference type="EMBL" id="KKY33650.1"/>
    </source>
</evidence>
<reference evidence="4 5" key="2">
    <citation type="submission" date="2015-05" db="EMBL/GenBank/DDBJ databases">
        <authorList>
            <person name="Morales-Cruz A."/>
            <person name="Amrine K.C."/>
            <person name="Cantu D."/>
        </authorList>
    </citation>
    <scope>NUCLEOTIDE SEQUENCE [LARGE SCALE GENOMIC DNA]</scope>
    <source>
        <strain evidence="4">DA912</strain>
    </source>
</reference>
<dbReference type="PANTHER" id="PTHR37013:SF3">
    <property type="entry name" value="INTEGRAL MEMBRANE PROTEIN (AFU_ORTHOLOGUE AFUA_1G05950)"/>
    <property type="match status" value="1"/>
</dbReference>
<comment type="caution">
    <text evidence="4">The sequence shown here is derived from an EMBL/GenBank/DDBJ whole genome shotgun (WGS) entry which is preliminary data.</text>
</comment>
<gene>
    <name evidence="4" type="ORF">UCDDA912_g06360</name>
</gene>
<evidence type="ECO:0000259" key="3">
    <source>
        <dbReference type="Pfam" id="PF24802"/>
    </source>
</evidence>
<keyword evidence="2" id="KW-1133">Transmembrane helix</keyword>
<dbReference type="AlphaFoldDB" id="A0A0G2I0J8"/>
<keyword evidence="5" id="KW-1185">Reference proteome</keyword>
<keyword evidence="2" id="KW-0472">Membrane</keyword>
<dbReference type="OrthoDB" id="405906at2759"/>
<sequence>MSLHEVLLRAVSETDNDKDHDVGVGTTIDTSGYAAAKRYAAAALLAVAIYNAIEMMPIIYFTFSRFSGLYFWSMVTAVTGVMINAIGFVLNNFQLTGNQTLPTILTTTFWVPMVSGQSLVLFSRLYLLNLDKRIRRYVLAMIIVNGVVLHTATAVTAAGSNSKVSSLFITPYAIIERIQITVFCVQEFILSGLYVWKAWSFLAIYRSGGSKTQDKLRAMMLHLILSNVVVVSLDITIIVLEFMGLYYLQVAYKAFVYSVKLKCEVGILNKLVDFVKHTSAKRQQNSSDSFRMTSQIEREWEKTLRTTFGATGTAVGDDDGDHDGVGHHKQHNHQQGLAGEQPKAMGVLGVMGERRSSGSGSTRVDGASVDAGSGLRPEAAAPVGGVLGLRERTGSLEGPDQSS</sequence>
<feature type="transmembrane region" description="Helical" evidence="2">
    <location>
        <begin position="220"/>
        <end position="248"/>
    </location>
</feature>
<feature type="region of interest" description="Disordered" evidence="1">
    <location>
        <begin position="310"/>
        <end position="403"/>
    </location>
</feature>
<dbReference type="PANTHER" id="PTHR37013">
    <property type="entry name" value="INTEGRAL MEMBRANE PROTEIN (AFU_ORTHOLOGUE AFUA_1G05950)-RELATED"/>
    <property type="match status" value="1"/>
</dbReference>
<organism evidence="4 5">
    <name type="scientific">Diaporthe ampelina</name>
    <dbReference type="NCBI Taxonomy" id="1214573"/>
    <lineage>
        <taxon>Eukaryota</taxon>
        <taxon>Fungi</taxon>
        <taxon>Dikarya</taxon>
        <taxon>Ascomycota</taxon>
        <taxon>Pezizomycotina</taxon>
        <taxon>Sordariomycetes</taxon>
        <taxon>Sordariomycetidae</taxon>
        <taxon>Diaporthales</taxon>
        <taxon>Diaporthaceae</taxon>
        <taxon>Diaporthe</taxon>
    </lineage>
</organism>
<evidence type="ECO:0000256" key="2">
    <source>
        <dbReference type="SAM" id="Phobius"/>
    </source>
</evidence>
<feature type="domain" description="DUF7703" evidence="3">
    <location>
        <begin position="41"/>
        <end position="279"/>
    </location>
</feature>
<feature type="transmembrane region" description="Helical" evidence="2">
    <location>
        <begin position="69"/>
        <end position="89"/>
    </location>
</feature>
<feature type="transmembrane region" description="Helical" evidence="2">
    <location>
        <begin position="178"/>
        <end position="199"/>
    </location>
</feature>
<evidence type="ECO:0000313" key="5">
    <source>
        <dbReference type="Proteomes" id="UP000034680"/>
    </source>
</evidence>
<accession>A0A0G2I0J8</accession>
<proteinExistence type="predicted"/>
<name>A0A0G2I0J8_9PEZI</name>
<feature type="transmembrane region" description="Helical" evidence="2">
    <location>
        <begin position="109"/>
        <end position="127"/>
    </location>
</feature>
<dbReference type="InterPro" id="IPR056120">
    <property type="entry name" value="DUF7703"/>
</dbReference>